<sequence length="367" mass="42139">MNDPVIHNSSFWDNWTFESLSRLHSEGLDFSNSKRLRVDRNENTYHWEEISEACVQIESLFSLVNELVLREKIFYDSKFSEGWKSFERLNSLDGTLLVPVDIPTFNPIVAASRNQALELLCVTDTMRQHQKENLIGYQETRKSPHEHFGQVVWGTAGNFGRSSFLGAHYVPHPIRSFLLEETGFLKPGVDMGTDVQEWVNEERVKLFAGLTPLGKMHSFELILPPLVAEVLESSSNLSEVLDASLELRQKYKKIREWIGEYQAAIENEDPASVSNFKKTLELVSKDLETMRKGNELGDTSVGISFLSFKLPTPKLPDIRRFWGIRSALNKLLLNRKGEKALTRLLSWLDCEGEREVELIKDHFHSQK</sequence>
<proteinExistence type="predicted"/>
<dbReference type="EMBL" id="RQEP01000016">
    <property type="protein sequence ID" value="TGK01657.1"/>
    <property type="molecule type" value="Genomic_DNA"/>
</dbReference>
<comment type="caution">
    <text evidence="1">The sequence shown here is derived from an EMBL/GenBank/DDBJ whole genome shotgun (WGS) entry which is preliminary data.</text>
</comment>
<evidence type="ECO:0000313" key="2">
    <source>
        <dbReference type="Proteomes" id="UP000297453"/>
    </source>
</evidence>
<name>A0A4R9FUI2_9LEPT</name>
<accession>A0A4R9FUI2</accession>
<reference evidence="1" key="1">
    <citation type="journal article" date="2019" name="PLoS Negl. Trop. Dis.">
        <title>Revisiting the worldwide diversity of Leptospira species in the environment.</title>
        <authorList>
            <person name="Vincent A.T."/>
            <person name="Schiettekatte O."/>
            <person name="Bourhy P."/>
            <person name="Veyrier F.J."/>
            <person name="Picardeau M."/>
        </authorList>
    </citation>
    <scope>NUCLEOTIDE SEQUENCE [LARGE SCALE GENOMIC DNA]</scope>
    <source>
        <strain evidence="1">SSS9</strain>
    </source>
</reference>
<dbReference type="Proteomes" id="UP000297453">
    <property type="component" value="Unassembled WGS sequence"/>
</dbReference>
<gene>
    <name evidence="1" type="ORF">EHO59_11125</name>
</gene>
<protein>
    <submittedName>
        <fullName evidence="1">Uncharacterized protein</fullName>
    </submittedName>
</protein>
<organism evidence="1 2">
    <name type="scientific">Leptospira semungkisensis</name>
    <dbReference type="NCBI Taxonomy" id="2484985"/>
    <lineage>
        <taxon>Bacteria</taxon>
        <taxon>Pseudomonadati</taxon>
        <taxon>Spirochaetota</taxon>
        <taxon>Spirochaetia</taxon>
        <taxon>Leptospirales</taxon>
        <taxon>Leptospiraceae</taxon>
        <taxon>Leptospira</taxon>
    </lineage>
</organism>
<keyword evidence="2" id="KW-1185">Reference proteome</keyword>
<evidence type="ECO:0000313" key="1">
    <source>
        <dbReference type="EMBL" id="TGK01657.1"/>
    </source>
</evidence>
<dbReference type="OrthoDB" id="341317at2"/>
<dbReference type="AlphaFoldDB" id="A0A4R9FUI2"/>